<dbReference type="GO" id="GO:0005886">
    <property type="term" value="C:plasma membrane"/>
    <property type="evidence" value="ECO:0007669"/>
    <property type="project" value="UniProtKB-SubCell"/>
</dbReference>
<evidence type="ECO:0000259" key="18">
    <source>
        <dbReference type="PROSITE" id="PS50011"/>
    </source>
</evidence>
<organism evidence="19 20">
    <name type="scientific">Rhododendron simsii</name>
    <name type="common">Sims's rhododendron</name>
    <dbReference type="NCBI Taxonomy" id="118357"/>
    <lineage>
        <taxon>Eukaryota</taxon>
        <taxon>Viridiplantae</taxon>
        <taxon>Streptophyta</taxon>
        <taxon>Embryophyta</taxon>
        <taxon>Tracheophyta</taxon>
        <taxon>Spermatophyta</taxon>
        <taxon>Magnoliopsida</taxon>
        <taxon>eudicotyledons</taxon>
        <taxon>Gunneridae</taxon>
        <taxon>Pentapetalae</taxon>
        <taxon>asterids</taxon>
        <taxon>Ericales</taxon>
        <taxon>Ericaceae</taxon>
        <taxon>Ericoideae</taxon>
        <taxon>Rhodoreae</taxon>
        <taxon>Rhododendron</taxon>
    </lineage>
</organism>
<dbReference type="PROSITE" id="PS00108">
    <property type="entry name" value="PROTEIN_KINASE_ST"/>
    <property type="match status" value="1"/>
</dbReference>
<evidence type="ECO:0000256" key="7">
    <source>
        <dbReference type="ARBA" id="ARBA00022692"/>
    </source>
</evidence>
<feature type="region of interest" description="Disordered" evidence="17">
    <location>
        <begin position="89"/>
        <end position="109"/>
    </location>
</feature>
<comment type="similarity">
    <text evidence="3">In the C-terminal section; belongs to the protein kinase superfamily. Ser/Thr protein kinase family.</text>
</comment>
<dbReference type="Pfam" id="PF07714">
    <property type="entry name" value="PK_Tyr_Ser-Thr"/>
    <property type="match status" value="2"/>
</dbReference>
<dbReference type="FunFam" id="1.10.510.10:FF:000252">
    <property type="entry name" value="Receptor-like protein kinase FERONIA"/>
    <property type="match status" value="1"/>
</dbReference>
<keyword evidence="14" id="KW-0675">Receptor</keyword>
<evidence type="ECO:0000256" key="15">
    <source>
        <dbReference type="ARBA" id="ARBA00023180"/>
    </source>
</evidence>
<reference evidence="19" key="1">
    <citation type="submission" date="2019-11" db="EMBL/GenBank/DDBJ databases">
        <authorList>
            <person name="Liu Y."/>
            <person name="Hou J."/>
            <person name="Li T.-Q."/>
            <person name="Guan C.-H."/>
            <person name="Wu X."/>
            <person name="Wu H.-Z."/>
            <person name="Ling F."/>
            <person name="Zhang R."/>
            <person name="Shi X.-G."/>
            <person name="Ren J.-P."/>
            <person name="Chen E.-F."/>
            <person name="Sun J.-M."/>
        </authorList>
    </citation>
    <scope>NUCLEOTIDE SEQUENCE</scope>
    <source>
        <strain evidence="19">Adult_tree_wgs_1</strain>
        <tissue evidence="19">Leaves</tissue>
    </source>
</reference>
<feature type="domain" description="Protein kinase" evidence="18">
    <location>
        <begin position="1129"/>
        <end position="1421"/>
    </location>
</feature>
<proteinExistence type="inferred from homology"/>
<dbReference type="PROSITE" id="PS00107">
    <property type="entry name" value="PROTEIN_KINASE_ATP"/>
    <property type="match status" value="2"/>
</dbReference>
<keyword evidence="12" id="KW-1133">Transmembrane helix</keyword>
<keyword evidence="10" id="KW-0418">Kinase</keyword>
<dbReference type="InterPro" id="IPR001245">
    <property type="entry name" value="Ser-Thr/Tyr_kinase_cat_dom"/>
</dbReference>
<dbReference type="InterPro" id="IPR008271">
    <property type="entry name" value="Ser/Thr_kinase_AS"/>
</dbReference>
<dbReference type="FunFam" id="2.60.120.430:FF:000003">
    <property type="entry name" value="FERONIA receptor-like kinase"/>
    <property type="match status" value="1"/>
</dbReference>
<dbReference type="InterPro" id="IPR000719">
    <property type="entry name" value="Prot_kinase_dom"/>
</dbReference>
<keyword evidence="9 16" id="KW-0547">Nucleotide-binding</keyword>
<dbReference type="GO" id="GO:0010038">
    <property type="term" value="P:response to metal ion"/>
    <property type="evidence" value="ECO:0007669"/>
    <property type="project" value="UniProtKB-ARBA"/>
</dbReference>
<comment type="similarity">
    <text evidence="2">In the N-terminal section; belongs to the leguminous lectin family.</text>
</comment>
<evidence type="ECO:0000256" key="10">
    <source>
        <dbReference type="ARBA" id="ARBA00022777"/>
    </source>
</evidence>
<feature type="binding site" evidence="16">
    <location>
        <position position="710"/>
    </location>
    <ligand>
        <name>ATP</name>
        <dbReference type="ChEBI" id="CHEBI:30616"/>
    </ligand>
</feature>
<dbReference type="Gene3D" id="3.30.200.20">
    <property type="entry name" value="Phosphorylase Kinase, domain 1"/>
    <property type="match status" value="2"/>
</dbReference>
<dbReference type="FunFam" id="3.30.200.20:FF:000039">
    <property type="entry name" value="receptor-like protein kinase FERONIA"/>
    <property type="match status" value="1"/>
</dbReference>
<dbReference type="GO" id="GO:0004674">
    <property type="term" value="F:protein serine/threonine kinase activity"/>
    <property type="evidence" value="ECO:0007669"/>
    <property type="project" value="UniProtKB-KW"/>
</dbReference>
<evidence type="ECO:0000313" key="20">
    <source>
        <dbReference type="Proteomes" id="UP000626092"/>
    </source>
</evidence>
<keyword evidence="6" id="KW-0808">Transferase</keyword>
<keyword evidence="4" id="KW-1003">Cell membrane</keyword>
<evidence type="ECO:0000256" key="12">
    <source>
        <dbReference type="ARBA" id="ARBA00022989"/>
    </source>
</evidence>
<evidence type="ECO:0000256" key="3">
    <source>
        <dbReference type="ARBA" id="ARBA00010217"/>
    </source>
</evidence>
<keyword evidence="8" id="KW-0732">Signal</keyword>
<comment type="subcellular location">
    <subcellularLocation>
        <location evidence="1">Cell membrane</location>
        <topology evidence="1">Single-pass type I membrane protein</topology>
    </subcellularLocation>
</comment>
<evidence type="ECO:0000256" key="9">
    <source>
        <dbReference type="ARBA" id="ARBA00022741"/>
    </source>
</evidence>
<evidence type="ECO:0000256" key="4">
    <source>
        <dbReference type="ARBA" id="ARBA00022475"/>
    </source>
</evidence>
<evidence type="ECO:0000256" key="5">
    <source>
        <dbReference type="ARBA" id="ARBA00022527"/>
    </source>
</evidence>
<evidence type="ECO:0000256" key="8">
    <source>
        <dbReference type="ARBA" id="ARBA00022729"/>
    </source>
</evidence>
<dbReference type="OrthoDB" id="1720310at2759"/>
<keyword evidence="11 16" id="KW-0067">ATP-binding</keyword>
<dbReference type="Gene3D" id="2.60.120.430">
    <property type="entry name" value="Galactose-binding lectin"/>
    <property type="match status" value="2"/>
</dbReference>
<evidence type="ECO:0000256" key="17">
    <source>
        <dbReference type="SAM" id="MobiDB-lite"/>
    </source>
</evidence>
<keyword evidence="20" id="KW-1185">Reference proteome</keyword>
<dbReference type="GO" id="GO:0002229">
    <property type="term" value="P:defense response to oomycetes"/>
    <property type="evidence" value="ECO:0007669"/>
    <property type="project" value="UniProtKB-ARBA"/>
</dbReference>
<evidence type="ECO:0000313" key="19">
    <source>
        <dbReference type="EMBL" id="KAF7129651.1"/>
    </source>
</evidence>
<keyword evidence="7" id="KW-0812">Transmembrane</keyword>
<dbReference type="Proteomes" id="UP000626092">
    <property type="component" value="Unassembled WGS sequence"/>
</dbReference>
<evidence type="ECO:0000256" key="6">
    <source>
        <dbReference type="ARBA" id="ARBA00022679"/>
    </source>
</evidence>
<dbReference type="InterPro" id="IPR011009">
    <property type="entry name" value="Kinase-like_dom_sf"/>
</dbReference>
<feature type="binding site" evidence="16">
    <location>
        <position position="1165"/>
    </location>
    <ligand>
        <name>ATP</name>
        <dbReference type="ChEBI" id="CHEBI:30616"/>
    </ligand>
</feature>
<gene>
    <name evidence="19" type="ORF">RHSIM_Rhsim10G0053700</name>
</gene>
<evidence type="ECO:0000256" key="2">
    <source>
        <dbReference type="ARBA" id="ARBA00008536"/>
    </source>
</evidence>
<dbReference type="Pfam" id="PF12819">
    <property type="entry name" value="Malectin_like"/>
    <property type="match status" value="1"/>
</dbReference>
<feature type="domain" description="Protein kinase" evidence="18">
    <location>
        <begin position="681"/>
        <end position="963"/>
    </location>
</feature>
<evidence type="ECO:0000256" key="14">
    <source>
        <dbReference type="ARBA" id="ARBA00023170"/>
    </source>
</evidence>
<dbReference type="InterPro" id="IPR024788">
    <property type="entry name" value="Malectin-like_Carb-bd_dom"/>
</dbReference>
<name>A0A834GE19_RHOSS</name>
<dbReference type="FunFam" id="2.60.120.430:FF:000007">
    <property type="entry name" value="FERONIA receptor-like kinase"/>
    <property type="match status" value="1"/>
</dbReference>
<keyword evidence="13" id="KW-0472">Membrane</keyword>
<dbReference type="InterPro" id="IPR050823">
    <property type="entry name" value="Plant_Ser_Thr_Prot_Kinase"/>
</dbReference>
<keyword evidence="15" id="KW-0325">Glycoprotein</keyword>
<comment type="caution">
    <text evidence="19">The sequence shown here is derived from an EMBL/GenBank/DDBJ whole genome shotgun (WGS) entry which is preliminary data.</text>
</comment>
<evidence type="ECO:0000256" key="13">
    <source>
        <dbReference type="ARBA" id="ARBA00023136"/>
    </source>
</evidence>
<keyword evidence="5" id="KW-0723">Serine/threonine-protein kinase</keyword>
<evidence type="ECO:0000256" key="1">
    <source>
        <dbReference type="ARBA" id="ARBA00004251"/>
    </source>
</evidence>
<dbReference type="PROSITE" id="PS50011">
    <property type="entry name" value="PROTEIN_KINASE_DOM"/>
    <property type="match status" value="2"/>
</dbReference>
<dbReference type="SMART" id="SM00220">
    <property type="entry name" value="S_TKc"/>
    <property type="match status" value="2"/>
</dbReference>
<dbReference type="Gene3D" id="1.10.510.10">
    <property type="entry name" value="Transferase(Phosphotransferase) domain 1"/>
    <property type="match status" value="2"/>
</dbReference>
<evidence type="ECO:0000256" key="11">
    <source>
        <dbReference type="ARBA" id="ARBA00022840"/>
    </source>
</evidence>
<sequence length="1456" mass="164092">MSWQSLSACWHHKSNPKMLAQRRRMSMFMGISIKRFNYDDKNTPENDILSEGTVSSKSTSVQYNDNTQLQKRSKKNLFQRGIEFLARGTATNKPTSQGISPTANSTPSLDESISAWGDTDMSYLDERILPTPNLMMFSFSELRNATKNFGVDALLGEVDKHIIFTPQKRKMHFNVLSITIHLCFLLNQILFSVATTKSSVLYHPIDNIAVNCGSSGNSTAVDGRQWTGDIGSRYAPLLHSNKGKLISSKPTSPPLSPDPVPYMTARLSCWPFTYAFRVSPGQKFIRLHFYPATYRGGFKRSKAFFTVKAGPYTLLSNFSASLTADASGLDSLVKEYCVNVEENQPLIITFSPSLGGSSDEAYAFVNGIEIVSIPARLYHTQEGDAGAHVVGQNFRLPIDKSIALEMVHRLNVGGTAISSIEDTGLFRDWSQDSNFLMETSYVQLVTTTLHIKYTSIPSYTAPQKVYQTSRSMATDRQGNSNFNFTWKLPIDFGFRYLLRLHFCDFEYEIEERDRTKFSVFFDEHLAEAKADIIKWSGGNRVAVYRDYVVRIEGDRMEGKHDLLIAYFPHNHEWIEDIDTVLKGLEVFKLSNPDKNLAGVNPVPLSFASTSSNTKPQKFVYASGGNALATVLVILLTFTNIIVYMLRVWVEKFGEKNISPLPPEGLWRRFSLAEVLLVTNNFSHEFFIGSGGFGNVYRAQIDDGTTTVAMKRLNSKSKQGAYEFWTEIEMLSNLRHMHLVSLIGYCDERQEMILVYEYMEHGSLADHLYKHYTFGNGTICHLSWDQRMKICIGAARGLDYLHTSTQCGIIHRDIKTTNILLDKDWVAKISDFGLCKEGTTSHSHTHVSTDVKGTFGYLDPEYFLTRRLTKKSDVYAFGIVLLEVLCGRPTLDLSLEEEQRSLASWAQQCIKEEKYDQLIDPKLRDQISPQCLKVFTELANKCLHKHPSGRPTMTDVVASLECMLASQEQPRNACTEEEDVNVHGDPNQLIYYNDMNKQQTEIFPQGIVASSSTPVQLNGNTHPHGIVASSPTSVQLNDDIQRQKRSRKNSFQRVCVFLAGVMGIRSMGIDDLEIQTTATNDSTSQGDFLIHTSISSGSDIDMPYLDGRILPTRNLRIFSFTELKNATKNFRIDNLLGEGRFGTVYKGWLDAKVTSKNGSGIVVAIKRVDYRYEGPLLSGVFEILLSDVSFLGRLSHSNLVKILGYCWEDPKLFLVYEFMQNGSLDQHLFGRGSAVQPLPWDIRLKILIGAAQGLAFLHSLETPVVCREFKASNILLDESFNSKISDFSYLELDSPKSWRPCGYVPPRLTGFYGPCNAPEYVATGHVHVKDDVYSFGVVLLEMLTGLRAYDTNRPLLQHNLVDWVKPYLDNGRTLATVIDTSLKGRYPMKAALRIAHLALNCLEDKPNTRPSMEQVVETLESISASQGKRFDRPPPRRDLEVFRYFLMSNSLPFLYAL</sequence>
<dbReference type="FunFam" id="1.10.510.10:FF:000240">
    <property type="entry name" value="Lectin-domain containing receptor kinase A4.3"/>
    <property type="match status" value="1"/>
</dbReference>
<accession>A0A834GE19</accession>
<evidence type="ECO:0000256" key="16">
    <source>
        <dbReference type="PROSITE-ProRule" id="PRU10141"/>
    </source>
</evidence>
<dbReference type="SUPFAM" id="SSF56112">
    <property type="entry name" value="Protein kinase-like (PK-like)"/>
    <property type="match status" value="2"/>
</dbReference>
<dbReference type="GO" id="GO:0005524">
    <property type="term" value="F:ATP binding"/>
    <property type="evidence" value="ECO:0007669"/>
    <property type="project" value="UniProtKB-UniRule"/>
</dbReference>
<protein>
    <recommendedName>
        <fullName evidence="18">Protein kinase domain-containing protein</fullName>
    </recommendedName>
</protein>
<dbReference type="PANTHER" id="PTHR45621">
    <property type="entry name" value="OS01G0588500 PROTEIN-RELATED"/>
    <property type="match status" value="1"/>
</dbReference>
<dbReference type="CDD" id="cd14066">
    <property type="entry name" value="STKc_IRAK"/>
    <property type="match status" value="1"/>
</dbReference>
<dbReference type="InterPro" id="IPR017441">
    <property type="entry name" value="Protein_kinase_ATP_BS"/>
</dbReference>
<dbReference type="EMBL" id="WJXA01000010">
    <property type="protein sequence ID" value="KAF7129651.1"/>
    <property type="molecule type" value="Genomic_DNA"/>
</dbReference>